<feature type="domain" description="Major facilitator superfamily (MFS) profile" evidence="9">
    <location>
        <begin position="27"/>
        <end position="531"/>
    </location>
</feature>
<feature type="transmembrane region" description="Helical" evidence="8">
    <location>
        <begin position="504"/>
        <end position="526"/>
    </location>
</feature>
<dbReference type="PROSITE" id="PS50850">
    <property type="entry name" value="MFS"/>
    <property type="match status" value="1"/>
</dbReference>
<evidence type="ECO:0000256" key="4">
    <source>
        <dbReference type="ARBA" id="ARBA00022692"/>
    </source>
</evidence>
<feature type="transmembrane region" description="Helical" evidence="8">
    <location>
        <begin position="24"/>
        <end position="49"/>
    </location>
</feature>
<dbReference type="InterPro" id="IPR004638">
    <property type="entry name" value="EmrB-like"/>
</dbReference>
<comment type="subcellular location">
    <subcellularLocation>
        <location evidence="1">Cell membrane</location>
        <topology evidence="1">Multi-pass membrane protein</topology>
    </subcellularLocation>
</comment>
<dbReference type="Gene3D" id="1.20.1720.10">
    <property type="entry name" value="Multidrug resistance protein D"/>
    <property type="match status" value="1"/>
</dbReference>
<gene>
    <name evidence="10" type="ORF">HCN08_28810</name>
</gene>
<dbReference type="InterPro" id="IPR020846">
    <property type="entry name" value="MFS_dom"/>
</dbReference>
<sequence length="567" mass="59120">MSAQADAVQTGTAAPPTGYTHRQIMIILSGLLLGMFLAALDQTVVSTAIYKIGESLNGLTAQAWVTTAFLITSTIATPLYGKLSDQYGRKPFFLFAISVFVVGSALCMLATSMYMLAAFRAFQGIGAGGLFSLAFAIIGDIIPPRERAKYQGYFMAVFGTSSVLGPVIGGALAGQDSLLGIDGWRWIFLVNVPIGIAALVVVGKVLHVKQDKRPHRVDSLGAAALIMALVPLLIVAEQGREWGWGSGRALVCYVVGAVGIVCFLLAERRAGDEALLPLRLFRNSVFAVGSAQSAIIGIGMFGGITLIPLYLQLVKGNSPTKAGLLTLPLVLGIMVLSTISGTITSKTGRYKIFPVIGCVLLVGGMLMLWQMDADSSLVYADVAMFVVGAGLGLNFQTIVLAMQNAVPPQDIGVATSSTTFFRQMGGTLGVAVFLSIVYSVVGDRINSAFADARGQAAFKQAAAAHPDQLKQLTGGGSAKLNDTSFLNHIDPVLGHPFKVGFTEAINVAFLVGAGVLLVALVLSFLIKEVPLRTTGAAFAPKQEPGEEQPQAGAGRAAGPGPSDGPAA</sequence>
<keyword evidence="4 8" id="KW-0812">Transmembrane</keyword>
<dbReference type="RefSeq" id="WP_167986216.1">
    <property type="nucleotide sequence ID" value="NZ_JAATEJ010000029.1"/>
</dbReference>
<dbReference type="InterPro" id="IPR036259">
    <property type="entry name" value="MFS_trans_sf"/>
</dbReference>
<dbReference type="NCBIfam" id="TIGR00711">
    <property type="entry name" value="efflux_EmrB"/>
    <property type="match status" value="1"/>
</dbReference>
<evidence type="ECO:0000313" key="10">
    <source>
        <dbReference type="EMBL" id="NJP47375.1"/>
    </source>
</evidence>
<protein>
    <submittedName>
        <fullName evidence="10">MFS transporter</fullName>
    </submittedName>
</protein>
<keyword evidence="3" id="KW-1003">Cell membrane</keyword>
<reference evidence="10 11" key="1">
    <citation type="submission" date="2020-03" db="EMBL/GenBank/DDBJ databases">
        <title>WGS of actinomycetes isolated from Thailand.</title>
        <authorList>
            <person name="Thawai C."/>
        </authorList>
    </citation>
    <scope>NUCLEOTIDE SEQUENCE [LARGE SCALE GENOMIC DNA]</scope>
    <source>
        <strain evidence="10 11">PRB2-1</strain>
    </source>
</reference>
<proteinExistence type="predicted"/>
<accession>A0ABX0ZTQ0</accession>
<feature type="transmembrane region" description="Helical" evidence="8">
    <location>
        <begin position="61"/>
        <end position="80"/>
    </location>
</feature>
<evidence type="ECO:0000256" key="2">
    <source>
        <dbReference type="ARBA" id="ARBA00022448"/>
    </source>
</evidence>
<keyword evidence="5 8" id="KW-1133">Transmembrane helix</keyword>
<dbReference type="PANTHER" id="PTHR23501:SF197">
    <property type="entry name" value="COMD"/>
    <property type="match status" value="1"/>
</dbReference>
<dbReference type="Gene3D" id="1.20.1250.20">
    <property type="entry name" value="MFS general substrate transporter like domains"/>
    <property type="match status" value="1"/>
</dbReference>
<feature type="region of interest" description="Disordered" evidence="7">
    <location>
        <begin position="537"/>
        <end position="567"/>
    </location>
</feature>
<dbReference type="SUPFAM" id="SSF103473">
    <property type="entry name" value="MFS general substrate transporter"/>
    <property type="match status" value="1"/>
</dbReference>
<keyword evidence="11" id="KW-1185">Reference proteome</keyword>
<organism evidence="10 11">
    <name type="scientific">Actinacidiphila epipremni</name>
    <dbReference type="NCBI Taxonomy" id="2053013"/>
    <lineage>
        <taxon>Bacteria</taxon>
        <taxon>Bacillati</taxon>
        <taxon>Actinomycetota</taxon>
        <taxon>Actinomycetes</taxon>
        <taxon>Kitasatosporales</taxon>
        <taxon>Streptomycetaceae</taxon>
        <taxon>Actinacidiphila</taxon>
    </lineage>
</organism>
<feature type="transmembrane region" description="Helical" evidence="8">
    <location>
        <begin position="420"/>
        <end position="441"/>
    </location>
</feature>
<feature type="transmembrane region" description="Helical" evidence="8">
    <location>
        <begin position="121"/>
        <end position="141"/>
    </location>
</feature>
<evidence type="ECO:0000256" key="8">
    <source>
        <dbReference type="SAM" id="Phobius"/>
    </source>
</evidence>
<dbReference type="Pfam" id="PF07690">
    <property type="entry name" value="MFS_1"/>
    <property type="match status" value="1"/>
</dbReference>
<feature type="transmembrane region" description="Helical" evidence="8">
    <location>
        <begin position="153"/>
        <end position="174"/>
    </location>
</feature>
<evidence type="ECO:0000256" key="7">
    <source>
        <dbReference type="SAM" id="MobiDB-lite"/>
    </source>
</evidence>
<name>A0ABX0ZTQ0_9ACTN</name>
<feature type="transmembrane region" description="Helical" evidence="8">
    <location>
        <begin position="219"/>
        <end position="236"/>
    </location>
</feature>
<feature type="transmembrane region" description="Helical" evidence="8">
    <location>
        <begin position="352"/>
        <end position="371"/>
    </location>
</feature>
<evidence type="ECO:0000256" key="1">
    <source>
        <dbReference type="ARBA" id="ARBA00004651"/>
    </source>
</evidence>
<feature type="transmembrane region" description="Helical" evidence="8">
    <location>
        <begin position="286"/>
        <end position="310"/>
    </location>
</feature>
<keyword evidence="6 8" id="KW-0472">Membrane</keyword>
<evidence type="ECO:0000256" key="5">
    <source>
        <dbReference type="ARBA" id="ARBA00022989"/>
    </source>
</evidence>
<dbReference type="CDD" id="cd17502">
    <property type="entry name" value="MFS_Azr1_MDR_like"/>
    <property type="match status" value="1"/>
</dbReference>
<dbReference type="InterPro" id="IPR011701">
    <property type="entry name" value="MFS"/>
</dbReference>
<feature type="compositionally biased region" description="Low complexity" evidence="7">
    <location>
        <begin position="547"/>
        <end position="567"/>
    </location>
</feature>
<evidence type="ECO:0000313" key="11">
    <source>
        <dbReference type="Proteomes" id="UP000734511"/>
    </source>
</evidence>
<evidence type="ECO:0000256" key="3">
    <source>
        <dbReference type="ARBA" id="ARBA00022475"/>
    </source>
</evidence>
<dbReference type="PANTHER" id="PTHR23501">
    <property type="entry name" value="MAJOR FACILITATOR SUPERFAMILY"/>
    <property type="match status" value="1"/>
</dbReference>
<dbReference type="Proteomes" id="UP000734511">
    <property type="component" value="Unassembled WGS sequence"/>
</dbReference>
<feature type="transmembrane region" description="Helical" evidence="8">
    <location>
        <begin position="377"/>
        <end position="400"/>
    </location>
</feature>
<comment type="caution">
    <text evidence="10">The sequence shown here is derived from an EMBL/GenBank/DDBJ whole genome shotgun (WGS) entry which is preliminary data.</text>
</comment>
<dbReference type="EMBL" id="JAATEJ010000029">
    <property type="protein sequence ID" value="NJP47375.1"/>
    <property type="molecule type" value="Genomic_DNA"/>
</dbReference>
<keyword evidence="2" id="KW-0813">Transport</keyword>
<feature type="transmembrane region" description="Helical" evidence="8">
    <location>
        <begin position="186"/>
        <end position="207"/>
    </location>
</feature>
<feature type="transmembrane region" description="Helical" evidence="8">
    <location>
        <begin position="322"/>
        <end position="340"/>
    </location>
</feature>
<evidence type="ECO:0000256" key="6">
    <source>
        <dbReference type="ARBA" id="ARBA00023136"/>
    </source>
</evidence>
<feature type="transmembrane region" description="Helical" evidence="8">
    <location>
        <begin position="248"/>
        <end position="266"/>
    </location>
</feature>
<evidence type="ECO:0000259" key="9">
    <source>
        <dbReference type="PROSITE" id="PS50850"/>
    </source>
</evidence>
<feature type="transmembrane region" description="Helical" evidence="8">
    <location>
        <begin position="92"/>
        <end position="115"/>
    </location>
</feature>